<protein>
    <submittedName>
        <fullName evidence="2">Uncharacterized protein</fullName>
    </submittedName>
</protein>
<dbReference type="EMBL" id="MU826826">
    <property type="protein sequence ID" value="KAJ7375309.1"/>
    <property type="molecule type" value="Genomic_DNA"/>
</dbReference>
<comment type="caution">
    <text evidence="2">The sequence shown here is derived from an EMBL/GenBank/DDBJ whole genome shotgun (WGS) entry which is preliminary data.</text>
</comment>
<evidence type="ECO:0000313" key="2">
    <source>
        <dbReference type="EMBL" id="KAJ7375309.1"/>
    </source>
</evidence>
<evidence type="ECO:0000256" key="1">
    <source>
        <dbReference type="SAM" id="Coils"/>
    </source>
</evidence>
<dbReference type="AlphaFoldDB" id="A0A9W9Z888"/>
<reference evidence="2" key="1">
    <citation type="submission" date="2023-01" db="EMBL/GenBank/DDBJ databases">
        <title>Genome assembly of the deep-sea coral Lophelia pertusa.</title>
        <authorList>
            <person name="Herrera S."/>
            <person name="Cordes E."/>
        </authorList>
    </citation>
    <scope>NUCLEOTIDE SEQUENCE</scope>
    <source>
        <strain evidence="2">USNM1676648</strain>
        <tissue evidence="2">Polyp</tissue>
    </source>
</reference>
<feature type="coiled-coil region" evidence="1">
    <location>
        <begin position="41"/>
        <end position="103"/>
    </location>
</feature>
<evidence type="ECO:0000313" key="3">
    <source>
        <dbReference type="Proteomes" id="UP001163046"/>
    </source>
</evidence>
<sequence>MIDAQVQGLQRLYRGRKRAIATRRAVDRMKERHVIELAQANETSKELCARLNARMREQQREFRAWIERIQETSWPGKTGAAALNNCTDMAATENKQIEEAAQNPSDNAKQTEAKNKPAVCTVRGDTKIIKMKFGKNNKLASLMDTSLTGLTGDGYYVYL</sequence>
<proteinExistence type="predicted"/>
<keyword evidence="1" id="KW-0175">Coiled coil</keyword>
<keyword evidence="3" id="KW-1185">Reference proteome</keyword>
<name>A0A9W9Z888_9CNID</name>
<gene>
    <name evidence="2" type="ORF">OS493_002057</name>
</gene>
<dbReference type="Proteomes" id="UP001163046">
    <property type="component" value="Unassembled WGS sequence"/>
</dbReference>
<accession>A0A9W9Z888</accession>
<organism evidence="2 3">
    <name type="scientific">Desmophyllum pertusum</name>
    <dbReference type="NCBI Taxonomy" id="174260"/>
    <lineage>
        <taxon>Eukaryota</taxon>
        <taxon>Metazoa</taxon>
        <taxon>Cnidaria</taxon>
        <taxon>Anthozoa</taxon>
        <taxon>Hexacorallia</taxon>
        <taxon>Scleractinia</taxon>
        <taxon>Caryophylliina</taxon>
        <taxon>Caryophylliidae</taxon>
        <taxon>Desmophyllum</taxon>
    </lineage>
</organism>